<keyword evidence="4" id="KW-1185">Reference proteome</keyword>
<evidence type="ECO:0000313" key="4">
    <source>
        <dbReference type="Proteomes" id="UP000051074"/>
    </source>
</evidence>
<comment type="caution">
    <text evidence="3">The sequence shown here is derived from an EMBL/GenBank/DDBJ whole genome shotgun (WGS) entry which is preliminary data.</text>
</comment>
<dbReference type="InterPro" id="IPR028098">
    <property type="entry name" value="Glyco_trans_4-like_N"/>
</dbReference>
<dbReference type="SUPFAM" id="SSF53756">
    <property type="entry name" value="UDP-Glycosyltransferase/glycogen phosphorylase"/>
    <property type="match status" value="1"/>
</dbReference>
<evidence type="ECO:0000313" key="3">
    <source>
        <dbReference type="EMBL" id="KRL01036.1"/>
    </source>
</evidence>
<dbReference type="eggNOG" id="COG0438">
    <property type="taxonomic scope" value="Bacteria"/>
</dbReference>
<dbReference type="FunFam" id="3.40.50.2000:FF:000136">
    <property type="entry name" value="Glycosyl transferase, group 1"/>
    <property type="match status" value="1"/>
</dbReference>
<sequence length="399" mass="45215">MEEIKVTMNIGLFTDTYFPQNSGVATSIKTLKEALEAQGHNVFIFTTTDPGVDKDTIEANIFRFSSVPFIGFSERRIAFRGFFEAVKVAKEVNLDIVHTQTEFSMGSIGKFVAKQLEIPAIHTYHTMYEDYLHYVLNGHLLRPVHVKQFTKGYLKNMDGVIAPSPRVANLLTRYGVEIPMRVIPTGVDLEAVSQGEKIDLRKKLGISEDTPVMLTLGRVAAEKKISHILKVMPELLEEFPDLIFVIAGDGPDVDQLKDQVERLTLEGHVIFTGNVEHDQVGSYYQMADLFVSASDTETQGLTYIEALANGRRCVVYKTEYTDQVFDNPVYGTTFETYRQMKEAIEAYLRQGRIEIPEDLLAKKLDEISASRFASRVCDFYQFAIDNYQVKEDKNKDDQN</sequence>
<dbReference type="Pfam" id="PF13439">
    <property type="entry name" value="Glyco_transf_4"/>
    <property type="match status" value="1"/>
</dbReference>
<dbReference type="GO" id="GO:0016758">
    <property type="term" value="F:hexosyltransferase activity"/>
    <property type="evidence" value="ECO:0007669"/>
    <property type="project" value="TreeGrafter"/>
</dbReference>
<dbReference type="InterPro" id="IPR050194">
    <property type="entry name" value="Glycosyltransferase_grp1"/>
</dbReference>
<feature type="domain" description="Glycosyltransferase subfamily 4-like N-terminal" evidence="2">
    <location>
        <begin position="22"/>
        <end position="190"/>
    </location>
</feature>
<gene>
    <name evidence="3" type="ORF">FC20_GL001019</name>
</gene>
<dbReference type="Pfam" id="PF00534">
    <property type="entry name" value="Glycos_transf_1"/>
    <property type="match status" value="1"/>
</dbReference>
<dbReference type="CDD" id="cd03817">
    <property type="entry name" value="GT4_UGDG-like"/>
    <property type="match status" value="1"/>
</dbReference>
<evidence type="ECO:0000259" key="1">
    <source>
        <dbReference type="Pfam" id="PF00534"/>
    </source>
</evidence>
<feature type="domain" description="Glycosyl transferase family 1" evidence="1">
    <location>
        <begin position="199"/>
        <end position="350"/>
    </location>
</feature>
<name>A0A0R1LZG7_9LACO</name>
<organism evidence="3 4">
    <name type="scientific">Lactobacillus equicursoris DSM 19284 = JCM 14600 = CIP 110162</name>
    <dbReference type="NCBI Taxonomy" id="1293597"/>
    <lineage>
        <taxon>Bacteria</taxon>
        <taxon>Bacillati</taxon>
        <taxon>Bacillota</taxon>
        <taxon>Bacilli</taxon>
        <taxon>Lactobacillales</taxon>
        <taxon>Lactobacillaceae</taxon>
        <taxon>Lactobacillus</taxon>
    </lineage>
</organism>
<dbReference type="PATRIC" id="fig|1293597.4.peg.1093"/>
<dbReference type="Proteomes" id="UP000051074">
    <property type="component" value="Unassembled WGS sequence"/>
</dbReference>
<accession>A0A0R1LZG7</accession>
<dbReference type="Gene3D" id="3.40.50.2000">
    <property type="entry name" value="Glycogen Phosphorylase B"/>
    <property type="match status" value="2"/>
</dbReference>
<keyword evidence="3" id="KW-0808">Transferase</keyword>
<evidence type="ECO:0000259" key="2">
    <source>
        <dbReference type="Pfam" id="PF13439"/>
    </source>
</evidence>
<dbReference type="PANTHER" id="PTHR45947:SF3">
    <property type="entry name" value="SULFOQUINOVOSYL TRANSFERASE SQD2"/>
    <property type="match status" value="1"/>
</dbReference>
<dbReference type="InterPro" id="IPR001296">
    <property type="entry name" value="Glyco_trans_1"/>
</dbReference>
<dbReference type="EMBL" id="AZDU01000030">
    <property type="protein sequence ID" value="KRL01036.1"/>
    <property type="molecule type" value="Genomic_DNA"/>
</dbReference>
<dbReference type="AlphaFoldDB" id="A0A0R1LZG7"/>
<reference evidence="3 4" key="1">
    <citation type="journal article" date="2015" name="Genome Announc.">
        <title>Expanding the biotechnology potential of lactobacilli through comparative genomics of 213 strains and associated genera.</title>
        <authorList>
            <person name="Sun Z."/>
            <person name="Harris H.M."/>
            <person name="McCann A."/>
            <person name="Guo C."/>
            <person name="Argimon S."/>
            <person name="Zhang W."/>
            <person name="Yang X."/>
            <person name="Jeffery I.B."/>
            <person name="Cooney J.C."/>
            <person name="Kagawa T.F."/>
            <person name="Liu W."/>
            <person name="Song Y."/>
            <person name="Salvetti E."/>
            <person name="Wrobel A."/>
            <person name="Rasinkangas P."/>
            <person name="Parkhill J."/>
            <person name="Rea M.C."/>
            <person name="O'Sullivan O."/>
            <person name="Ritari J."/>
            <person name="Douillard F.P."/>
            <person name="Paul Ross R."/>
            <person name="Yang R."/>
            <person name="Briner A.E."/>
            <person name="Felis G.E."/>
            <person name="de Vos W.M."/>
            <person name="Barrangou R."/>
            <person name="Klaenhammer T.R."/>
            <person name="Caufield P.W."/>
            <person name="Cui Y."/>
            <person name="Zhang H."/>
            <person name="O'Toole P.W."/>
        </authorList>
    </citation>
    <scope>NUCLEOTIDE SEQUENCE [LARGE SCALE GENOMIC DNA]</scope>
    <source>
        <strain evidence="3 4">DSM 19284</strain>
    </source>
</reference>
<dbReference type="PANTHER" id="PTHR45947">
    <property type="entry name" value="SULFOQUINOVOSYL TRANSFERASE SQD2"/>
    <property type="match status" value="1"/>
</dbReference>
<dbReference type="STRING" id="1293597.FC20_GL001019"/>
<protein>
    <submittedName>
        <fullName evidence="3">Glycosyltransferase</fullName>
    </submittedName>
</protein>
<proteinExistence type="predicted"/>